<dbReference type="EMBL" id="CP030763">
    <property type="protein sequence ID" value="AXA44261.1"/>
    <property type="molecule type" value="Genomic_DNA"/>
</dbReference>
<dbReference type="Gene3D" id="1.20.144.10">
    <property type="entry name" value="Phosphatidic acid phosphatase type 2/haloperoxidase"/>
    <property type="match status" value="1"/>
</dbReference>
<protein>
    <submittedName>
        <fullName evidence="1">Uncharacterized protein</fullName>
    </submittedName>
</protein>
<dbReference type="Proteomes" id="UP000251166">
    <property type="component" value="Plasmid unnamed3"/>
</dbReference>
<name>A0A2Z4YSJ5_RHILE</name>
<reference evidence="1 2" key="1">
    <citation type="submission" date="2018-07" db="EMBL/GenBank/DDBJ databases">
        <title>Rhizobium leguminosarum strain:ATCC 14479 Genome sequencing and assembly.</title>
        <authorList>
            <person name="Chakraborty R."/>
        </authorList>
    </citation>
    <scope>NUCLEOTIDE SEQUENCE [LARGE SCALE GENOMIC DNA]</scope>
    <source>
        <strain evidence="1 2">ATCC 14479</strain>
        <plasmid evidence="2">Plasmid unnamed3</plasmid>
    </source>
</reference>
<geneLocation type="plasmid" evidence="1 2">
    <name>unnamed3</name>
</geneLocation>
<proteinExistence type="predicted"/>
<evidence type="ECO:0000313" key="2">
    <source>
        <dbReference type="Proteomes" id="UP000251166"/>
    </source>
</evidence>
<organism evidence="1 2">
    <name type="scientific">Rhizobium leguminosarum</name>
    <dbReference type="NCBI Taxonomy" id="384"/>
    <lineage>
        <taxon>Bacteria</taxon>
        <taxon>Pseudomonadati</taxon>
        <taxon>Pseudomonadota</taxon>
        <taxon>Alphaproteobacteria</taxon>
        <taxon>Hyphomicrobiales</taxon>
        <taxon>Rhizobiaceae</taxon>
        <taxon>Rhizobium/Agrobacterium group</taxon>
        <taxon>Rhizobium</taxon>
    </lineage>
</organism>
<dbReference type="AlphaFoldDB" id="A0A2Z4YSJ5"/>
<keyword evidence="1" id="KW-0614">Plasmid</keyword>
<sequence>MGPIVGNGISKDITSYGGTELDTVPEFHPKLGMGWMQGYLDPKALPNSLALIPKPPEPGSTAQLLGEEIARSTLALRGTARFTLAEKDFDLKFSSRIGNFSCALGTQVT</sequence>
<dbReference type="RefSeq" id="WP_162710389.1">
    <property type="nucleotide sequence ID" value="NZ_CP030763.1"/>
</dbReference>
<evidence type="ECO:0000313" key="1">
    <source>
        <dbReference type="EMBL" id="AXA44261.1"/>
    </source>
</evidence>
<gene>
    <name evidence="1" type="ORF">DLJ82_6290</name>
</gene>
<accession>A0A2Z4YSJ5</accession>